<feature type="compositionally biased region" description="Basic and acidic residues" evidence="1">
    <location>
        <begin position="483"/>
        <end position="499"/>
    </location>
</feature>
<protein>
    <submittedName>
        <fullName evidence="3">MAP7 domain-containing protein 2</fullName>
    </submittedName>
</protein>
<reference evidence="3" key="1">
    <citation type="submission" date="2020-12" db="UniProtKB">
        <authorList>
            <consortium name="WormBaseParasite"/>
        </authorList>
    </citation>
    <scope>IDENTIFICATION</scope>
    <source>
        <strain evidence="3">MHco3</strain>
    </source>
</reference>
<feature type="compositionally biased region" description="Polar residues" evidence="1">
    <location>
        <begin position="181"/>
        <end position="215"/>
    </location>
</feature>
<feature type="compositionally biased region" description="Low complexity" evidence="1">
    <location>
        <begin position="327"/>
        <end position="338"/>
    </location>
</feature>
<feature type="compositionally biased region" description="Polar residues" evidence="1">
    <location>
        <begin position="261"/>
        <end position="278"/>
    </location>
</feature>
<feature type="compositionally biased region" description="Polar residues" evidence="1">
    <location>
        <begin position="145"/>
        <end position="157"/>
    </location>
</feature>
<accession>A0A7I4XV65</accession>
<feature type="region of interest" description="Disordered" evidence="1">
    <location>
        <begin position="137"/>
        <end position="411"/>
    </location>
</feature>
<feature type="region of interest" description="Disordered" evidence="1">
    <location>
        <begin position="46"/>
        <end position="75"/>
    </location>
</feature>
<feature type="compositionally biased region" description="Polar residues" evidence="1">
    <location>
        <begin position="553"/>
        <end position="576"/>
    </location>
</feature>
<proteinExistence type="predicted"/>
<feature type="compositionally biased region" description="Basic and acidic residues" evidence="1">
    <location>
        <begin position="281"/>
        <end position="291"/>
    </location>
</feature>
<dbReference type="WBParaSite" id="HCON_00015430-00001">
    <property type="protein sequence ID" value="HCON_00015430-00001"/>
    <property type="gene ID" value="HCON_00015430"/>
</dbReference>
<feature type="compositionally biased region" description="Basic and acidic residues" evidence="1">
    <location>
        <begin position="522"/>
        <end position="533"/>
    </location>
</feature>
<feature type="compositionally biased region" description="Polar residues" evidence="1">
    <location>
        <begin position="292"/>
        <end position="314"/>
    </location>
</feature>
<evidence type="ECO:0000256" key="1">
    <source>
        <dbReference type="SAM" id="MobiDB-lite"/>
    </source>
</evidence>
<evidence type="ECO:0000313" key="3">
    <source>
        <dbReference type="WBParaSite" id="HCON_00015430-00001"/>
    </source>
</evidence>
<evidence type="ECO:0000313" key="2">
    <source>
        <dbReference type="Proteomes" id="UP000025227"/>
    </source>
</evidence>
<dbReference type="OrthoDB" id="5877833at2759"/>
<organism evidence="2 3">
    <name type="scientific">Haemonchus contortus</name>
    <name type="common">Barber pole worm</name>
    <dbReference type="NCBI Taxonomy" id="6289"/>
    <lineage>
        <taxon>Eukaryota</taxon>
        <taxon>Metazoa</taxon>
        <taxon>Ecdysozoa</taxon>
        <taxon>Nematoda</taxon>
        <taxon>Chromadorea</taxon>
        <taxon>Rhabditida</taxon>
        <taxon>Rhabditina</taxon>
        <taxon>Rhabditomorpha</taxon>
        <taxon>Strongyloidea</taxon>
        <taxon>Trichostrongylidae</taxon>
        <taxon>Haemonchus</taxon>
    </lineage>
</organism>
<sequence>MDSSSRTPQQPPKQRRHIDNSAEVRRRKEAAERLIRERHEALRRQHEEKIMKINEERQRQQRELKERHAKELKRQQDVLQRRMALMERDNARKKEILEKNHAVVSRLANNSSRKNYAFGSSTPRELSFLEGRLKNIAQEKRSSPEKQNSNGSVNTPTRRPGPAAMSSSMYVPSNPDRGRHTSSVTRLSQPKNTPTKQQNLMTQSVYSQSTNSCVSPASRLQRKPLSQLTASVPNTPLASVPPPERQRKPKPKSKPRGLPVTSANNKKSTPTAKLSKSVSELARKESIHSNDTHSSIGARTSESPLLDASSTSDEVPQEMQELESNKEVVIIEVEQQVQQREDEVQQNGDGSQHHSEPEEMPLSSQPVAEHNISVHSAVDHQEQASEEEHMQKAPMPEIEEPSDSSAVAELISISEAVDTNSVISEAAHGDVASAPSLEKGGASLADELAGIFDAPLPPPPISVVVEDCGEGVSPSSQPAENVEGDHKEEPVSEIQKEEPAAETPEGNHAMDAAQVNTTAVEVKTDVVEEHHTESSPLNNKPDEEISDAGIQKNDITNNVQEDQASVKQPSEMNTEEQVPPPKEAVDVEPKVAAVDSHAAVAQVNGIEKSAVPPAVITELPGTVPTTKETDETVVKKVPTPPNEFIAHRLRREQEQRELDERKARIAAILAKSRNLSNATTPLVAGRTSPPRTESAQDVLKRLASNGNIPALQKLVARHASETAAIEQFAAPEDPAPQAI</sequence>
<feature type="compositionally biased region" description="Polar residues" evidence="1">
    <location>
        <begin position="224"/>
        <end position="237"/>
    </location>
</feature>
<dbReference type="OMA" id="DTSPMVF"/>
<dbReference type="Proteomes" id="UP000025227">
    <property type="component" value="Unplaced"/>
</dbReference>
<name>A0A7I4XV65_HAECO</name>
<feature type="region of interest" description="Disordered" evidence="1">
    <location>
        <begin position="1"/>
        <end position="31"/>
    </location>
</feature>
<dbReference type="AlphaFoldDB" id="A0A7I4XV65"/>
<feature type="compositionally biased region" description="Basic and acidic residues" evidence="1">
    <location>
        <begin position="17"/>
        <end position="31"/>
    </location>
</feature>
<feature type="region of interest" description="Disordered" evidence="1">
    <location>
        <begin position="462"/>
        <end position="584"/>
    </location>
</feature>
<feature type="compositionally biased region" description="Basic and acidic residues" evidence="1">
    <location>
        <begin position="377"/>
        <end position="391"/>
    </location>
</feature>
<keyword evidence="2" id="KW-1185">Reference proteome</keyword>